<evidence type="ECO:0000313" key="2">
    <source>
        <dbReference type="Proteomes" id="UP000694548"/>
    </source>
</evidence>
<evidence type="ECO:0000313" key="1">
    <source>
        <dbReference type="Ensembl" id="ENSNFUP00015052342.1"/>
    </source>
</evidence>
<dbReference type="AlphaFoldDB" id="A0A8C6Q3P8"/>
<reference evidence="1" key="1">
    <citation type="submission" date="2014-08" db="EMBL/GenBank/DDBJ databases">
        <authorList>
            <person name="Senf B."/>
            <person name="Petzold A."/>
            <person name="Downie B.R."/>
            <person name="Koch P."/>
            <person name="Platzer M."/>
        </authorList>
    </citation>
    <scope>NUCLEOTIDE SEQUENCE [LARGE SCALE GENOMIC DNA]</scope>
    <source>
        <strain evidence="1">GRZ</strain>
    </source>
</reference>
<dbReference type="Proteomes" id="UP000694548">
    <property type="component" value="Chromosome sgr02"/>
</dbReference>
<dbReference type="Ensembl" id="ENSNFUT00015054576.1">
    <property type="protein sequence ID" value="ENSNFUP00015052342.1"/>
    <property type="gene ID" value="ENSNFUG00015024427.1"/>
</dbReference>
<organism evidence="1 2">
    <name type="scientific">Nothobranchius furzeri</name>
    <name type="common">Turquoise killifish</name>
    <dbReference type="NCBI Taxonomy" id="105023"/>
    <lineage>
        <taxon>Eukaryota</taxon>
        <taxon>Metazoa</taxon>
        <taxon>Chordata</taxon>
        <taxon>Craniata</taxon>
        <taxon>Vertebrata</taxon>
        <taxon>Euteleostomi</taxon>
        <taxon>Actinopterygii</taxon>
        <taxon>Neopterygii</taxon>
        <taxon>Teleostei</taxon>
        <taxon>Neoteleostei</taxon>
        <taxon>Acanthomorphata</taxon>
        <taxon>Ovalentaria</taxon>
        <taxon>Atherinomorphae</taxon>
        <taxon>Cyprinodontiformes</taxon>
        <taxon>Nothobranchiidae</taxon>
        <taxon>Nothobranchius</taxon>
    </lineage>
</organism>
<keyword evidence="2" id="KW-1185">Reference proteome</keyword>
<name>A0A8C6Q3P8_NOTFU</name>
<reference evidence="1" key="2">
    <citation type="submission" date="2025-08" db="UniProtKB">
        <authorList>
            <consortium name="Ensembl"/>
        </authorList>
    </citation>
    <scope>IDENTIFICATION</scope>
</reference>
<reference evidence="1" key="3">
    <citation type="submission" date="2025-09" db="UniProtKB">
        <authorList>
            <consortium name="Ensembl"/>
        </authorList>
    </citation>
    <scope>IDENTIFICATION</scope>
</reference>
<accession>A0A8C6Q3P8</accession>
<sequence>LRTVNLGHVTSSFTFSTWTCNVLECASAEQIRSLTSTIVTKLFPLSWVHVFVCCHCSSPCCNTSLTH</sequence>
<protein>
    <submittedName>
        <fullName evidence="1">Uncharacterized protein</fullName>
    </submittedName>
</protein>
<proteinExistence type="predicted"/>